<dbReference type="InterPro" id="IPR050913">
    <property type="entry name" value="AP2/ERF_ERF"/>
</dbReference>
<dbReference type="SMART" id="SM00380">
    <property type="entry name" value="AP2"/>
    <property type="match status" value="1"/>
</dbReference>
<evidence type="ECO:0000256" key="7">
    <source>
        <dbReference type="SAM" id="MobiDB-lite"/>
    </source>
</evidence>
<dbReference type="PANTHER" id="PTHR31194">
    <property type="entry name" value="SHN SHINE , DNA BINDING / TRANSCRIPTION FACTOR"/>
    <property type="match status" value="1"/>
</dbReference>
<feature type="compositionally biased region" description="Basic and acidic residues" evidence="7">
    <location>
        <begin position="227"/>
        <end position="244"/>
    </location>
</feature>
<feature type="domain" description="AP2/ERF" evidence="8">
    <location>
        <begin position="133"/>
        <end position="190"/>
    </location>
</feature>
<comment type="caution">
    <text evidence="9">The sequence shown here is derived from an EMBL/GenBank/DDBJ whole genome shotgun (WGS) entry which is preliminary data.</text>
</comment>
<dbReference type="PROSITE" id="PS51032">
    <property type="entry name" value="AP2_ERF"/>
    <property type="match status" value="1"/>
</dbReference>
<keyword evidence="5" id="KW-0804">Transcription</keyword>
<evidence type="ECO:0000259" key="8">
    <source>
        <dbReference type="PROSITE" id="PS51032"/>
    </source>
</evidence>
<keyword evidence="10" id="KW-1185">Reference proteome</keyword>
<dbReference type="InterPro" id="IPR016177">
    <property type="entry name" value="DNA-bd_dom_sf"/>
</dbReference>
<feature type="region of interest" description="Disordered" evidence="7">
    <location>
        <begin position="191"/>
        <end position="261"/>
    </location>
</feature>
<dbReference type="Proteomes" id="UP001408789">
    <property type="component" value="Unassembled WGS sequence"/>
</dbReference>
<sequence>MDSYELLRPIKYTQHKKVTTMAVANPSTPAKCKKPLNRQTPSFPKVVRISMTDPDATDSSSDEEDELFARRRVKKYVNQVNIKTSCKAAAAAAVAAVGGRKKSGRSGEVVLQVKQKAMKGSGASVVPAGTVRKFRGVRQRPWGKWAAEIRDPARRVRLWLGTYDTAEEAAMVYDNAAIKLRGPDALTNFVTPPAQVTTPEVSLPSTSGYESGDESNNLPSPTSVLRFESETNSKEDHEPVKEADECQSDNGSGQEKFDCQTVHNPASGLDVDLGHFGDFDFDHFEMDTSFVDNLFDYPTPDASQLELEDESPFLKYSPIDDFDDFDLPDPIHIETGAGSSEYVTNDSFATTSFDDPNIWAAEVNNTLWDEDFAICNDRMLDVTSSSMLKVDDYFKDITGDFLPADDLMTECF</sequence>
<evidence type="ECO:0000313" key="9">
    <source>
        <dbReference type="EMBL" id="KAK9071642.1"/>
    </source>
</evidence>
<dbReference type="GO" id="GO:0005634">
    <property type="term" value="C:nucleus"/>
    <property type="evidence" value="ECO:0007669"/>
    <property type="project" value="UniProtKB-SubCell"/>
</dbReference>
<keyword evidence="4" id="KW-0238">DNA-binding</keyword>
<name>A0AAP0DFG6_9ASTR</name>
<keyword evidence="2" id="KW-0611">Plant defense</keyword>
<keyword evidence="6" id="KW-0539">Nucleus</keyword>
<evidence type="ECO:0000256" key="4">
    <source>
        <dbReference type="ARBA" id="ARBA00023125"/>
    </source>
</evidence>
<evidence type="ECO:0000313" key="10">
    <source>
        <dbReference type="Proteomes" id="UP001408789"/>
    </source>
</evidence>
<evidence type="ECO:0000256" key="5">
    <source>
        <dbReference type="ARBA" id="ARBA00023163"/>
    </source>
</evidence>
<dbReference type="GO" id="GO:0003677">
    <property type="term" value="F:DNA binding"/>
    <property type="evidence" value="ECO:0007669"/>
    <property type="project" value="UniProtKB-KW"/>
</dbReference>
<reference evidence="9 10" key="1">
    <citation type="submission" date="2024-04" db="EMBL/GenBank/DDBJ databases">
        <title>The reference genome of an endangered Asteraceae, Deinandra increscens subsp. villosa, native to the Central Coast of California.</title>
        <authorList>
            <person name="Guilliams M."/>
            <person name="Hasenstab-Lehman K."/>
            <person name="Meyer R."/>
            <person name="Mcevoy S."/>
        </authorList>
    </citation>
    <scope>NUCLEOTIDE SEQUENCE [LARGE SCALE GENOMIC DNA]</scope>
    <source>
        <tissue evidence="9">Leaf</tissue>
    </source>
</reference>
<dbReference type="SUPFAM" id="SSF54171">
    <property type="entry name" value="DNA-binding domain"/>
    <property type="match status" value="1"/>
</dbReference>
<dbReference type="Pfam" id="PF00847">
    <property type="entry name" value="AP2"/>
    <property type="match status" value="1"/>
</dbReference>
<feature type="compositionally biased region" description="Polar residues" evidence="7">
    <location>
        <begin position="191"/>
        <end position="223"/>
    </location>
</feature>
<protein>
    <recommendedName>
        <fullName evidence="8">AP2/ERF domain-containing protein</fullName>
    </recommendedName>
</protein>
<dbReference type="FunFam" id="3.30.730.10:FF:000001">
    <property type="entry name" value="Ethylene-responsive transcription factor 2"/>
    <property type="match status" value="1"/>
</dbReference>
<dbReference type="GO" id="GO:0006952">
    <property type="term" value="P:defense response"/>
    <property type="evidence" value="ECO:0007669"/>
    <property type="project" value="UniProtKB-KW"/>
</dbReference>
<proteinExistence type="predicted"/>
<dbReference type="CDD" id="cd00018">
    <property type="entry name" value="AP2"/>
    <property type="match status" value="1"/>
</dbReference>
<gene>
    <name evidence="9" type="ORF">SSX86_008071</name>
</gene>
<dbReference type="InterPro" id="IPR036955">
    <property type="entry name" value="AP2/ERF_dom_sf"/>
</dbReference>
<evidence type="ECO:0000256" key="2">
    <source>
        <dbReference type="ARBA" id="ARBA00022821"/>
    </source>
</evidence>
<evidence type="ECO:0000256" key="6">
    <source>
        <dbReference type="ARBA" id="ARBA00023242"/>
    </source>
</evidence>
<evidence type="ECO:0000256" key="3">
    <source>
        <dbReference type="ARBA" id="ARBA00023015"/>
    </source>
</evidence>
<keyword evidence="3" id="KW-0805">Transcription regulation</keyword>
<dbReference type="PANTHER" id="PTHR31194:SF202">
    <property type="entry name" value="ETHYLENE-RESPONSIVE TRANSCRIPTION FACTOR ERF070"/>
    <property type="match status" value="1"/>
</dbReference>
<dbReference type="PRINTS" id="PR00367">
    <property type="entry name" value="ETHRSPELEMNT"/>
</dbReference>
<comment type="subcellular location">
    <subcellularLocation>
        <location evidence="1">Nucleus</location>
    </subcellularLocation>
</comment>
<dbReference type="AlphaFoldDB" id="A0AAP0DFG6"/>
<accession>A0AAP0DFG6</accession>
<organism evidence="9 10">
    <name type="scientific">Deinandra increscens subsp. villosa</name>
    <dbReference type="NCBI Taxonomy" id="3103831"/>
    <lineage>
        <taxon>Eukaryota</taxon>
        <taxon>Viridiplantae</taxon>
        <taxon>Streptophyta</taxon>
        <taxon>Embryophyta</taxon>
        <taxon>Tracheophyta</taxon>
        <taxon>Spermatophyta</taxon>
        <taxon>Magnoliopsida</taxon>
        <taxon>eudicotyledons</taxon>
        <taxon>Gunneridae</taxon>
        <taxon>Pentapetalae</taxon>
        <taxon>asterids</taxon>
        <taxon>campanulids</taxon>
        <taxon>Asterales</taxon>
        <taxon>Asteraceae</taxon>
        <taxon>Asteroideae</taxon>
        <taxon>Heliantheae alliance</taxon>
        <taxon>Madieae</taxon>
        <taxon>Madiinae</taxon>
        <taxon>Deinandra</taxon>
    </lineage>
</organism>
<dbReference type="Gene3D" id="3.30.730.10">
    <property type="entry name" value="AP2/ERF domain"/>
    <property type="match status" value="1"/>
</dbReference>
<dbReference type="EMBL" id="JBCNJP010000010">
    <property type="protein sequence ID" value="KAK9071642.1"/>
    <property type="molecule type" value="Genomic_DNA"/>
</dbReference>
<dbReference type="GO" id="GO:0003700">
    <property type="term" value="F:DNA-binding transcription factor activity"/>
    <property type="evidence" value="ECO:0007669"/>
    <property type="project" value="InterPro"/>
</dbReference>
<evidence type="ECO:0000256" key="1">
    <source>
        <dbReference type="ARBA" id="ARBA00004123"/>
    </source>
</evidence>
<dbReference type="InterPro" id="IPR001471">
    <property type="entry name" value="AP2/ERF_dom"/>
</dbReference>